<keyword evidence="9" id="KW-0233">DNA recombination</keyword>
<reference evidence="12" key="2">
    <citation type="submission" date="2011-02" db="EMBL/GenBank/DDBJ databases">
        <authorList>
            <person name="MacLean D."/>
        </authorList>
    </citation>
    <scope>NUCLEOTIDE SEQUENCE</scope>
</reference>
<dbReference type="EMBL" id="FR824093">
    <property type="protein sequence ID" value="CCA18272.1"/>
    <property type="molecule type" value="Genomic_DNA"/>
</dbReference>
<evidence type="ECO:0000256" key="2">
    <source>
        <dbReference type="ARBA" id="ARBA00022723"/>
    </source>
</evidence>
<evidence type="ECO:0000256" key="7">
    <source>
        <dbReference type="ARBA" id="ARBA00022918"/>
    </source>
</evidence>
<dbReference type="GO" id="GO:0003676">
    <property type="term" value="F:nucleic acid binding"/>
    <property type="evidence" value="ECO:0007669"/>
    <property type="project" value="InterPro"/>
</dbReference>
<evidence type="ECO:0000256" key="9">
    <source>
        <dbReference type="ARBA" id="ARBA00023172"/>
    </source>
</evidence>
<evidence type="ECO:0000256" key="8">
    <source>
        <dbReference type="ARBA" id="ARBA00022932"/>
    </source>
</evidence>
<dbReference type="HOGENOM" id="CLU_001650_20_0_1"/>
<evidence type="ECO:0000256" key="5">
    <source>
        <dbReference type="ARBA" id="ARBA00022842"/>
    </source>
</evidence>
<dbReference type="GO" id="GO:0016787">
    <property type="term" value="F:hydrolase activity"/>
    <property type="evidence" value="ECO:0007669"/>
    <property type="project" value="UniProtKB-KW"/>
</dbReference>
<dbReference type="AlphaFoldDB" id="F0WAV0"/>
<evidence type="ECO:0000256" key="6">
    <source>
        <dbReference type="ARBA" id="ARBA00022908"/>
    </source>
</evidence>
<dbReference type="PROSITE" id="PS50994">
    <property type="entry name" value="INTEGRASE"/>
    <property type="match status" value="1"/>
</dbReference>
<keyword evidence="8" id="KW-0808">Transferase</keyword>
<keyword evidence="5" id="KW-0460">Magnesium</keyword>
<dbReference type="SUPFAM" id="SSF53098">
    <property type="entry name" value="Ribonuclease H-like"/>
    <property type="match status" value="1"/>
</dbReference>
<keyword evidence="6" id="KW-0229">DNA integration</keyword>
<keyword evidence="8" id="KW-0548">Nucleotidyltransferase</keyword>
<keyword evidence="2" id="KW-0479">Metal-binding</keyword>
<dbReference type="Pfam" id="PF25597">
    <property type="entry name" value="SH3_retrovirus"/>
    <property type="match status" value="1"/>
</dbReference>
<keyword evidence="7" id="KW-0695">RNA-directed DNA polymerase</keyword>
<dbReference type="GO" id="GO:0003887">
    <property type="term" value="F:DNA-directed DNA polymerase activity"/>
    <property type="evidence" value="ECO:0007669"/>
    <property type="project" value="UniProtKB-KW"/>
</dbReference>
<dbReference type="InterPro" id="IPR001584">
    <property type="entry name" value="Integrase_cat-core"/>
</dbReference>
<keyword evidence="1" id="KW-0540">Nuclease</keyword>
<evidence type="ECO:0000256" key="1">
    <source>
        <dbReference type="ARBA" id="ARBA00022722"/>
    </source>
</evidence>
<protein>
    <submittedName>
        <fullName evidence="12">Putative polyprotein</fullName>
    </submittedName>
</protein>
<dbReference type="PANTHER" id="PTHR42648">
    <property type="entry name" value="TRANSPOSASE, PUTATIVE-RELATED"/>
    <property type="match status" value="1"/>
</dbReference>
<feature type="region of interest" description="Disordered" evidence="10">
    <location>
        <begin position="232"/>
        <end position="251"/>
    </location>
</feature>
<feature type="domain" description="Integrase catalytic" evidence="11">
    <location>
        <begin position="1"/>
        <end position="107"/>
    </location>
</feature>
<keyword evidence="8" id="KW-0239">DNA-directed DNA polymerase</keyword>
<evidence type="ECO:0000256" key="3">
    <source>
        <dbReference type="ARBA" id="ARBA00022759"/>
    </source>
</evidence>
<organism evidence="12">
    <name type="scientific">Albugo laibachii Nc14</name>
    <dbReference type="NCBI Taxonomy" id="890382"/>
    <lineage>
        <taxon>Eukaryota</taxon>
        <taxon>Sar</taxon>
        <taxon>Stramenopiles</taxon>
        <taxon>Oomycota</taxon>
        <taxon>Peronosporomycetes</taxon>
        <taxon>Albuginales</taxon>
        <taxon>Albuginaceae</taxon>
        <taxon>Albugo</taxon>
    </lineage>
</organism>
<gene>
    <name evidence="12" type="primary">AlNc14C48G3812</name>
    <name evidence="12" type="ORF">ALNC14_044150</name>
</gene>
<sequence>MERQTTKQLKCIRTDNGTEYVNKRFAAECRRSGIVHQTTAPFAPQQNCLAERMNRTLMERARSMLTHKNVEKEWWAEAVNTAAYITNRIPNHRRSNTTQFETCFGFKPDLGHLRVFGSTGFAHIDKSKRSKLDAKAYPCLNLGYADDSKAYRVFNKLTYRVEISRSVQLGEGSENRYVQVIDHSLLVLHRPVFSDDAEGEDLLHRTLQEYQHMEIDQVGATHQHPNTLVIPQRSDATQLSPTPEGSSPMDVDEDPCHEIVPLAPHPVITYGHDFKQVLCRGERRTG</sequence>
<dbReference type="GO" id="GO:0003964">
    <property type="term" value="F:RNA-directed DNA polymerase activity"/>
    <property type="evidence" value="ECO:0007669"/>
    <property type="project" value="UniProtKB-KW"/>
</dbReference>
<keyword evidence="4" id="KW-0378">Hydrolase</keyword>
<reference evidence="12" key="1">
    <citation type="journal article" date="2011" name="PLoS Biol.">
        <title>Gene gain and loss during evolution of obligate parasitism in the white rust pathogen of Arabidopsis thaliana.</title>
        <authorList>
            <person name="Kemen E."/>
            <person name="Gardiner A."/>
            <person name="Schultz-Larsen T."/>
            <person name="Kemen A.C."/>
            <person name="Balmuth A.L."/>
            <person name="Robert-Seilaniantz A."/>
            <person name="Bailey K."/>
            <person name="Holub E."/>
            <person name="Studholme D.J."/>
            <person name="Maclean D."/>
            <person name="Jones J.D."/>
        </authorList>
    </citation>
    <scope>NUCLEOTIDE SEQUENCE</scope>
</reference>
<evidence type="ECO:0000256" key="10">
    <source>
        <dbReference type="SAM" id="MobiDB-lite"/>
    </source>
</evidence>
<dbReference type="GO" id="GO:0006310">
    <property type="term" value="P:DNA recombination"/>
    <property type="evidence" value="ECO:0007669"/>
    <property type="project" value="UniProtKB-KW"/>
</dbReference>
<dbReference type="GO" id="GO:0046872">
    <property type="term" value="F:metal ion binding"/>
    <property type="evidence" value="ECO:0007669"/>
    <property type="project" value="UniProtKB-KW"/>
</dbReference>
<evidence type="ECO:0000313" key="12">
    <source>
        <dbReference type="EMBL" id="CCA18272.1"/>
    </source>
</evidence>
<dbReference type="PANTHER" id="PTHR42648:SF11">
    <property type="entry name" value="TRANSPOSON TY4-P GAG-POL POLYPROTEIN"/>
    <property type="match status" value="1"/>
</dbReference>
<evidence type="ECO:0000259" key="11">
    <source>
        <dbReference type="PROSITE" id="PS50994"/>
    </source>
</evidence>
<proteinExistence type="predicted"/>
<feature type="compositionally biased region" description="Polar residues" evidence="10">
    <location>
        <begin position="234"/>
        <end position="245"/>
    </location>
</feature>
<evidence type="ECO:0000256" key="4">
    <source>
        <dbReference type="ARBA" id="ARBA00022801"/>
    </source>
</evidence>
<dbReference type="InterPro" id="IPR012337">
    <property type="entry name" value="RNaseH-like_sf"/>
</dbReference>
<name>F0WAV0_9STRA</name>
<dbReference type="GO" id="GO:0004519">
    <property type="term" value="F:endonuclease activity"/>
    <property type="evidence" value="ECO:0007669"/>
    <property type="project" value="UniProtKB-KW"/>
</dbReference>
<dbReference type="InterPro" id="IPR036397">
    <property type="entry name" value="RNaseH_sf"/>
</dbReference>
<dbReference type="InterPro" id="IPR057670">
    <property type="entry name" value="SH3_retrovirus"/>
</dbReference>
<accession>F0WAV0</accession>
<dbReference type="GO" id="GO:0015074">
    <property type="term" value="P:DNA integration"/>
    <property type="evidence" value="ECO:0007669"/>
    <property type="project" value="UniProtKB-KW"/>
</dbReference>
<dbReference type="Gene3D" id="3.30.420.10">
    <property type="entry name" value="Ribonuclease H-like superfamily/Ribonuclease H"/>
    <property type="match status" value="1"/>
</dbReference>
<keyword evidence="3" id="KW-0255">Endonuclease</keyword>
<dbReference type="InterPro" id="IPR039537">
    <property type="entry name" value="Retrotran_Ty1/copia-like"/>
</dbReference>